<feature type="non-terminal residue" evidence="1">
    <location>
        <position position="70"/>
    </location>
</feature>
<keyword evidence="2" id="KW-1185">Reference proteome</keyword>
<dbReference type="EMBL" id="MU006771">
    <property type="protein sequence ID" value="KAF2621059.1"/>
    <property type="molecule type" value="Genomic_DNA"/>
</dbReference>
<comment type="caution">
    <text evidence="1">The sequence shown here is derived from an EMBL/GenBank/DDBJ whole genome shotgun (WGS) entry which is preliminary data.</text>
</comment>
<name>A0ACB6RIS8_9PLEO</name>
<evidence type="ECO:0000313" key="1">
    <source>
        <dbReference type="EMBL" id="KAF2621059.1"/>
    </source>
</evidence>
<gene>
    <name evidence="1" type="ORF">BU25DRAFT_416414</name>
</gene>
<protein>
    <submittedName>
        <fullName evidence="1">Uncharacterized protein</fullName>
    </submittedName>
</protein>
<dbReference type="Proteomes" id="UP000799754">
    <property type="component" value="Unassembled WGS sequence"/>
</dbReference>
<proteinExistence type="predicted"/>
<organism evidence="1 2">
    <name type="scientific">Macroventuria anomochaeta</name>
    <dbReference type="NCBI Taxonomy" id="301207"/>
    <lineage>
        <taxon>Eukaryota</taxon>
        <taxon>Fungi</taxon>
        <taxon>Dikarya</taxon>
        <taxon>Ascomycota</taxon>
        <taxon>Pezizomycotina</taxon>
        <taxon>Dothideomycetes</taxon>
        <taxon>Pleosporomycetidae</taxon>
        <taxon>Pleosporales</taxon>
        <taxon>Pleosporineae</taxon>
        <taxon>Didymellaceae</taxon>
        <taxon>Macroventuria</taxon>
    </lineage>
</organism>
<sequence length="70" mass="7571">MDADEISMVQGLGEAWEGQMVVLQAVCRGSDRKILQLRGRTASRTAPGLHSTTRRLEGLKMEGMALGSVL</sequence>
<accession>A0ACB6RIS8</accession>
<reference evidence="1" key="1">
    <citation type="journal article" date="2020" name="Stud. Mycol.">
        <title>101 Dothideomycetes genomes: a test case for predicting lifestyles and emergence of pathogens.</title>
        <authorList>
            <person name="Haridas S."/>
            <person name="Albert R."/>
            <person name="Binder M."/>
            <person name="Bloem J."/>
            <person name="Labutti K."/>
            <person name="Salamov A."/>
            <person name="Andreopoulos B."/>
            <person name="Baker S."/>
            <person name="Barry K."/>
            <person name="Bills G."/>
            <person name="Bluhm B."/>
            <person name="Cannon C."/>
            <person name="Castanera R."/>
            <person name="Culley D."/>
            <person name="Daum C."/>
            <person name="Ezra D."/>
            <person name="Gonzalez J."/>
            <person name="Henrissat B."/>
            <person name="Kuo A."/>
            <person name="Liang C."/>
            <person name="Lipzen A."/>
            <person name="Lutzoni F."/>
            <person name="Magnuson J."/>
            <person name="Mondo S."/>
            <person name="Nolan M."/>
            <person name="Ohm R."/>
            <person name="Pangilinan J."/>
            <person name="Park H.-J."/>
            <person name="Ramirez L."/>
            <person name="Alfaro M."/>
            <person name="Sun H."/>
            <person name="Tritt A."/>
            <person name="Yoshinaga Y."/>
            <person name="Zwiers L.-H."/>
            <person name="Turgeon B."/>
            <person name="Goodwin S."/>
            <person name="Spatafora J."/>
            <person name="Crous P."/>
            <person name="Grigoriev I."/>
        </authorList>
    </citation>
    <scope>NUCLEOTIDE SEQUENCE</scope>
    <source>
        <strain evidence="1">CBS 525.71</strain>
    </source>
</reference>
<evidence type="ECO:0000313" key="2">
    <source>
        <dbReference type="Proteomes" id="UP000799754"/>
    </source>
</evidence>